<dbReference type="Pfam" id="PF20519">
    <property type="entry name" value="Polycystin_dom"/>
    <property type="match status" value="1"/>
</dbReference>
<evidence type="ECO:0000259" key="8">
    <source>
        <dbReference type="Pfam" id="PF20519"/>
    </source>
</evidence>
<dbReference type="Proteomes" id="UP000237271">
    <property type="component" value="Unassembled WGS sequence"/>
</dbReference>
<evidence type="ECO:0000256" key="1">
    <source>
        <dbReference type="ARBA" id="ARBA00004141"/>
    </source>
</evidence>
<evidence type="ECO:0000256" key="5">
    <source>
        <dbReference type="ARBA" id="ARBA00023136"/>
    </source>
</evidence>
<dbReference type="InterPro" id="IPR046791">
    <property type="entry name" value="Polycystin_dom"/>
</dbReference>
<feature type="transmembrane region" description="Helical" evidence="7">
    <location>
        <begin position="12"/>
        <end position="40"/>
    </location>
</feature>
<proteinExistence type="inferred from homology"/>
<keyword evidence="5 7" id="KW-0472">Membrane</keyword>
<evidence type="ECO:0000313" key="9">
    <source>
        <dbReference type="EMBL" id="POM74946.1"/>
    </source>
</evidence>
<dbReference type="OrthoDB" id="444119at2759"/>
<evidence type="ECO:0000256" key="6">
    <source>
        <dbReference type="SAM" id="MobiDB-lite"/>
    </source>
</evidence>
<keyword evidence="4 7" id="KW-1133">Transmembrane helix</keyword>
<protein>
    <recommendedName>
        <fullName evidence="8">Polycystin domain-containing protein</fullName>
    </recommendedName>
</protein>
<sequence>MYQVIGHSFGWYVVQVLFSVAVVSIGFDWICASSAVPVFVCVCVHGMRDGGAGPHRAGSSLSQRLREPVDDTDETETISSGEVIHGNRDDIKLHQDNQSSDMRYHRQSGSLSASTPTHRRARPGLEVAHALDELTEISTIAAVVAMQRWWRRHSAGGQRVAQLQRLCRRHVLKLVHRRRTLHTRSKLHAIALQIIFLGIFTFSILHGYSHDRLYRFTRAATLQYLEAPFIASSSNVSKTFFDVASALDLFKWLKGPFISIAYVDNSAVASLANNRIVGGIRIGQLRVQSFNCSSRVTPLFSWTQDDTYTCYGSSNGDFTLSTEMNDPIQLSNQDLYVFEGLNNPWGSFSPSRSGSPSSGLFNCFPGLSFPSSSILRTSGASGYIDGQTLAVMVDRNTCHNMNMYGPCSYSLVGLLGRIGRTTWPSRGVSPLTDSFLGGS</sequence>
<dbReference type="EMBL" id="NCKW01004221">
    <property type="protein sequence ID" value="POM74946.1"/>
    <property type="molecule type" value="Genomic_DNA"/>
</dbReference>
<dbReference type="AlphaFoldDB" id="A0A2P4YAU0"/>
<accession>A0A2P4YAU0</accession>
<feature type="domain" description="Polycystin" evidence="8">
    <location>
        <begin position="242"/>
        <end position="402"/>
    </location>
</feature>
<organism evidence="9 10">
    <name type="scientific">Phytophthora palmivora</name>
    <dbReference type="NCBI Taxonomy" id="4796"/>
    <lineage>
        <taxon>Eukaryota</taxon>
        <taxon>Sar</taxon>
        <taxon>Stramenopiles</taxon>
        <taxon>Oomycota</taxon>
        <taxon>Peronosporomycetes</taxon>
        <taxon>Peronosporales</taxon>
        <taxon>Peronosporaceae</taxon>
        <taxon>Phytophthora</taxon>
    </lineage>
</organism>
<reference evidence="9 10" key="1">
    <citation type="journal article" date="2017" name="Genome Biol. Evol.">
        <title>Phytophthora megakarya and P. palmivora, closely related causal agents of cacao black pod rot, underwent increases in genome sizes and gene numbers by different mechanisms.</title>
        <authorList>
            <person name="Ali S.S."/>
            <person name="Shao J."/>
            <person name="Lary D.J."/>
            <person name="Kronmiller B."/>
            <person name="Shen D."/>
            <person name="Strem M.D."/>
            <person name="Amoako-Attah I."/>
            <person name="Akrofi A.Y."/>
            <person name="Begoude B.A."/>
            <person name="Ten Hoopen G.M."/>
            <person name="Coulibaly K."/>
            <person name="Kebe B.I."/>
            <person name="Melnick R.L."/>
            <person name="Guiltinan M.J."/>
            <person name="Tyler B.M."/>
            <person name="Meinhardt L.W."/>
            <person name="Bailey B.A."/>
        </authorList>
    </citation>
    <scope>NUCLEOTIDE SEQUENCE [LARGE SCALE GENOMIC DNA]</scope>
    <source>
        <strain evidence="10">sbr112.9</strain>
    </source>
</reference>
<evidence type="ECO:0000256" key="2">
    <source>
        <dbReference type="ARBA" id="ARBA00007200"/>
    </source>
</evidence>
<evidence type="ECO:0000256" key="3">
    <source>
        <dbReference type="ARBA" id="ARBA00022692"/>
    </source>
</evidence>
<comment type="similarity">
    <text evidence="2">Belongs to the polycystin family.</text>
</comment>
<feature type="transmembrane region" description="Helical" evidence="7">
    <location>
        <begin position="187"/>
        <end position="208"/>
    </location>
</feature>
<evidence type="ECO:0000256" key="7">
    <source>
        <dbReference type="SAM" id="Phobius"/>
    </source>
</evidence>
<feature type="region of interest" description="Disordered" evidence="6">
    <location>
        <begin position="53"/>
        <end position="81"/>
    </location>
</feature>
<evidence type="ECO:0000256" key="4">
    <source>
        <dbReference type="ARBA" id="ARBA00022989"/>
    </source>
</evidence>
<evidence type="ECO:0000313" key="10">
    <source>
        <dbReference type="Proteomes" id="UP000237271"/>
    </source>
</evidence>
<comment type="subcellular location">
    <subcellularLocation>
        <location evidence="1">Membrane</location>
        <topology evidence="1">Multi-pass membrane protein</topology>
    </subcellularLocation>
</comment>
<dbReference type="GO" id="GO:0016020">
    <property type="term" value="C:membrane"/>
    <property type="evidence" value="ECO:0007669"/>
    <property type="project" value="UniProtKB-SubCell"/>
</dbReference>
<feature type="non-terminal residue" evidence="9">
    <location>
        <position position="439"/>
    </location>
</feature>
<keyword evidence="10" id="KW-1185">Reference proteome</keyword>
<comment type="caution">
    <text evidence="9">The sequence shown here is derived from an EMBL/GenBank/DDBJ whole genome shotgun (WGS) entry which is preliminary data.</text>
</comment>
<keyword evidence="3 7" id="KW-0812">Transmembrane</keyword>
<gene>
    <name evidence="9" type="ORF">PHPALM_8010</name>
</gene>
<name>A0A2P4YAU0_9STRA</name>